<dbReference type="Gene3D" id="3.30.530.20">
    <property type="match status" value="1"/>
</dbReference>
<protein>
    <submittedName>
        <fullName evidence="1">ATPase</fullName>
    </submittedName>
</protein>
<dbReference type="EMBL" id="BMCJ01000001">
    <property type="protein sequence ID" value="GGC76053.1"/>
    <property type="molecule type" value="Genomic_DNA"/>
</dbReference>
<dbReference type="CDD" id="cd08865">
    <property type="entry name" value="SRPBCC_10"/>
    <property type="match status" value="1"/>
</dbReference>
<dbReference type="RefSeq" id="WP_062444719.1">
    <property type="nucleotide sequence ID" value="NZ_BMCJ01000001.1"/>
</dbReference>
<organism evidence="1 2">
    <name type="scientific">Thalassobacillus devorans</name>
    <dbReference type="NCBI Taxonomy" id="279813"/>
    <lineage>
        <taxon>Bacteria</taxon>
        <taxon>Bacillati</taxon>
        <taxon>Bacillota</taxon>
        <taxon>Bacilli</taxon>
        <taxon>Bacillales</taxon>
        <taxon>Bacillaceae</taxon>
        <taxon>Thalassobacillus</taxon>
    </lineage>
</organism>
<sequence>MVDVFTDIVIDLPSERVSAYAGNPDHAPLWYVNIKSMEWLTPKPLTIGSEIAFKAHFLGKELAYVYKIEELVPGKKLIMRTADGPFPMETTYIWESVGEKQTKMTLRNRGKPTGFSKIFTPFMSIMMKKANQKDLKKLKTILEKG</sequence>
<dbReference type="InterPro" id="IPR023393">
    <property type="entry name" value="START-like_dom_sf"/>
</dbReference>
<dbReference type="SUPFAM" id="SSF55961">
    <property type="entry name" value="Bet v1-like"/>
    <property type="match status" value="1"/>
</dbReference>
<dbReference type="InterPro" id="IPR019587">
    <property type="entry name" value="Polyketide_cyclase/dehydratase"/>
</dbReference>
<reference evidence="2" key="1">
    <citation type="journal article" date="2019" name="Int. J. Syst. Evol. Microbiol.">
        <title>The Global Catalogue of Microorganisms (GCM) 10K type strain sequencing project: providing services to taxonomists for standard genome sequencing and annotation.</title>
        <authorList>
            <consortium name="The Broad Institute Genomics Platform"/>
            <consortium name="The Broad Institute Genome Sequencing Center for Infectious Disease"/>
            <person name="Wu L."/>
            <person name="Ma J."/>
        </authorList>
    </citation>
    <scope>NUCLEOTIDE SEQUENCE [LARGE SCALE GENOMIC DNA]</scope>
    <source>
        <strain evidence="2">CCM 7282</strain>
    </source>
</reference>
<evidence type="ECO:0000313" key="1">
    <source>
        <dbReference type="EMBL" id="GGC76053.1"/>
    </source>
</evidence>
<gene>
    <name evidence="1" type="ORF">GCM10007216_03270</name>
</gene>
<keyword evidence="2" id="KW-1185">Reference proteome</keyword>
<dbReference type="Proteomes" id="UP000619534">
    <property type="component" value="Unassembled WGS sequence"/>
</dbReference>
<name>A0ABQ1NIU6_9BACI</name>
<comment type="caution">
    <text evidence="1">The sequence shown here is derived from an EMBL/GenBank/DDBJ whole genome shotgun (WGS) entry which is preliminary data.</text>
</comment>
<proteinExistence type="predicted"/>
<accession>A0ABQ1NIU6</accession>
<dbReference type="Pfam" id="PF10604">
    <property type="entry name" value="Polyketide_cyc2"/>
    <property type="match status" value="1"/>
</dbReference>
<evidence type="ECO:0000313" key="2">
    <source>
        <dbReference type="Proteomes" id="UP000619534"/>
    </source>
</evidence>